<dbReference type="EMBL" id="FORI01000002">
    <property type="protein sequence ID" value="SFI52147.1"/>
    <property type="molecule type" value="Genomic_DNA"/>
</dbReference>
<proteinExistence type="predicted"/>
<evidence type="ECO:0000313" key="2">
    <source>
        <dbReference type="Proteomes" id="UP000182737"/>
    </source>
</evidence>
<evidence type="ECO:0000313" key="1">
    <source>
        <dbReference type="EMBL" id="SFI52147.1"/>
    </source>
</evidence>
<dbReference type="OrthoDB" id="9794601at2"/>
<reference evidence="2" key="1">
    <citation type="submission" date="2016-10" db="EMBL/GenBank/DDBJ databases">
        <authorList>
            <person name="Varghese N."/>
            <person name="Submissions S."/>
        </authorList>
    </citation>
    <scope>NUCLEOTIDE SEQUENCE [LARGE SCALE GENOMIC DNA]</scope>
    <source>
        <strain evidence="2">XBD1002</strain>
    </source>
</reference>
<sequence>MFVVNIKGGLGNQLFQYNFAKYLQKKYSQEKIVFNTSYYKKDSIHGGYMLGTAPFTINNRLHKKNQKTVTDETFEDYMYEHYLRNR</sequence>
<dbReference type="Proteomes" id="UP000182737">
    <property type="component" value="Unassembled WGS sequence"/>
</dbReference>
<keyword evidence="2" id="KW-1185">Reference proteome</keyword>
<name>A0A1I3IW67_9SPIR</name>
<dbReference type="RefSeq" id="WP_074930569.1">
    <property type="nucleotide sequence ID" value="NZ_FORI01000002.1"/>
</dbReference>
<gene>
    <name evidence="1" type="ORF">SAMN04487775_102171</name>
</gene>
<organism evidence="1 2">
    <name type="scientific">Treponema bryantii</name>
    <dbReference type="NCBI Taxonomy" id="163"/>
    <lineage>
        <taxon>Bacteria</taxon>
        <taxon>Pseudomonadati</taxon>
        <taxon>Spirochaetota</taxon>
        <taxon>Spirochaetia</taxon>
        <taxon>Spirochaetales</taxon>
        <taxon>Treponemataceae</taxon>
        <taxon>Treponema</taxon>
    </lineage>
</organism>
<protein>
    <recommendedName>
        <fullName evidence="3">Alpha-1,2-fucosyltransferase</fullName>
    </recommendedName>
</protein>
<evidence type="ECO:0008006" key="3">
    <source>
        <dbReference type="Google" id="ProtNLM"/>
    </source>
</evidence>
<dbReference type="AlphaFoldDB" id="A0A1I3IW67"/>
<accession>A0A1I3IW67</accession>